<keyword evidence="15 19" id="KW-0072">Autophagy</keyword>
<feature type="compositionally biased region" description="Polar residues" evidence="21">
    <location>
        <begin position="75"/>
        <end position="94"/>
    </location>
</feature>
<evidence type="ECO:0000256" key="5">
    <source>
        <dbReference type="ARBA" id="ARBA00012251"/>
    </source>
</evidence>
<dbReference type="EC" id="2.3.2.31" evidence="5 19"/>
<keyword evidence="25" id="KW-1185">Reference proteome</keyword>
<dbReference type="Pfam" id="PF17976">
    <property type="entry name" value="zf-RING_12"/>
    <property type="match status" value="1"/>
</dbReference>
<evidence type="ECO:0000256" key="4">
    <source>
        <dbReference type="ARBA" id="ARBA00004906"/>
    </source>
</evidence>
<keyword evidence="16 19" id="KW-0496">Mitochondrion</keyword>
<evidence type="ECO:0000259" key="22">
    <source>
        <dbReference type="PROSITE" id="PS50053"/>
    </source>
</evidence>
<dbReference type="InterPro" id="IPR044066">
    <property type="entry name" value="TRIAD_supradom"/>
</dbReference>
<evidence type="ECO:0000256" key="10">
    <source>
        <dbReference type="ARBA" id="ARBA00022737"/>
    </source>
</evidence>
<dbReference type="GO" id="GO:0009893">
    <property type="term" value="P:positive regulation of metabolic process"/>
    <property type="evidence" value="ECO:0007669"/>
    <property type="project" value="UniProtKB-ARBA"/>
</dbReference>
<keyword evidence="7" id="KW-0597">Phosphoprotein</keyword>
<evidence type="ECO:0000256" key="15">
    <source>
        <dbReference type="ARBA" id="ARBA00023006"/>
    </source>
</evidence>
<dbReference type="InterPro" id="IPR031127">
    <property type="entry name" value="E3_UB_ligase_RBR"/>
</dbReference>
<keyword evidence="10" id="KW-0677">Repeat</keyword>
<comment type="subunit">
    <text evidence="19">Forms an E3 ubiquitin ligase complex.</text>
</comment>
<comment type="similarity">
    <text evidence="17 19">Belongs to the RBR family. Parkin subfamily.</text>
</comment>
<dbReference type="GO" id="GO:0008270">
    <property type="term" value="F:zinc ion binding"/>
    <property type="evidence" value="ECO:0007669"/>
    <property type="project" value="UniProtKB-KW"/>
</dbReference>
<evidence type="ECO:0000256" key="1">
    <source>
        <dbReference type="ARBA" id="ARBA00001798"/>
    </source>
</evidence>
<dbReference type="GO" id="GO:0005739">
    <property type="term" value="C:mitochondrion"/>
    <property type="evidence" value="ECO:0007669"/>
    <property type="project" value="UniProtKB-SubCell"/>
</dbReference>
<comment type="catalytic activity">
    <reaction evidence="1 19">
        <text>[E2 ubiquitin-conjugating enzyme]-S-ubiquitinyl-L-cysteine + [acceptor protein]-L-lysine = [E2 ubiquitin-conjugating enzyme]-L-cysteine + [acceptor protein]-N(6)-ubiquitinyl-L-lysine.</text>
        <dbReference type="EC" id="2.3.2.31"/>
    </reaction>
</comment>
<dbReference type="SMART" id="SM00647">
    <property type="entry name" value="IBR"/>
    <property type="match status" value="2"/>
</dbReference>
<evidence type="ECO:0000256" key="6">
    <source>
        <dbReference type="ARBA" id="ARBA00022490"/>
    </source>
</evidence>
<dbReference type="Gene3D" id="3.10.20.90">
    <property type="entry name" value="Phosphatidylinositol 3-kinase Catalytic Subunit, Chain A, domain 1"/>
    <property type="match status" value="1"/>
</dbReference>
<reference evidence="25" key="1">
    <citation type="submission" date="2017-01" db="EMBL/GenBank/DDBJ databases">
        <title>Comparative genomics of anhydrobiosis in the tardigrade Hypsibius dujardini.</title>
        <authorList>
            <person name="Yoshida Y."/>
            <person name="Koutsovoulos G."/>
            <person name="Laetsch D."/>
            <person name="Stevens L."/>
            <person name="Kumar S."/>
            <person name="Horikawa D."/>
            <person name="Ishino K."/>
            <person name="Komine S."/>
            <person name="Tomita M."/>
            <person name="Blaxter M."/>
            <person name="Arakawa K."/>
        </authorList>
    </citation>
    <scope>NUCLEOTIDE SEQUENCE [LARGE SCALE GENOMIC DNA]</scope>
    <source>
        <strain evidence="25">Z151</strain>
    </source>
</reference>
<evidence type="ECO:0000256" key="7">
    <source>
        <dbReference type="ARBA" id="ARBA00022553"/>
    </source>
</evidence>
<dbReference type="EMBL" id="MTYJ01000210">
    <property type="protein sequence ID" value="OWA50968.1"/>
    <property type="molecule type" value="Genomic_DNA"/>
</dbReference>
<dbReference type="GO" id="GO:0016567">
    <property type="term" value="P:protein ubiquitination"/>
    <property type="evidence" value="ECO:0007669"/>
    <property type="project" value="UniProtKB-UniRule"/>
</dbReference>
<evidence type="ECO:0000313" key="24">
    <source>
        <dbReference type="EMBL" id="OWA50968.1"/>
    </source>
</evidence>
<dbReference type="GO" id="GO:0000151">
    <property type="term" value="C:ubiquitin ligase complex"/>
    <property type="evidence" value="ECO:0007669"/>
    <property type="project" value="UniProtKB-UniRule"/>
</dbReference>
<feature type="domain" description="Ubiquitin-like" evidence="22">
    <location>
        <begin position="1"/>
        <end position="74"/>
    </location>
</feature>
<evidence type="ECO:0000256" key="9">
    <source>
        <dbReference type="ARBA" id="ARBA00022723"/>
    </source>
</evidence>
<evidence type="ECO:0000256" key="8">
    <source>
        <dbReference type="ARBA" id="ARBA00022679"/>
    </source>
</evidence>
<dbReference type="PIRSF" id="PIRSF037880">
    <property type="entry name" value="Parkin"/>
    <property type="match status" value="1"/>
</dbReference>
<proteinExistence type="inferred from homology"/>
<comment type="function">
    <text evidence="19">Functions within a multiprotein E3 ubiquitin ligase complex, catalyzing the covalent attachment of ubiquitin moieties onto substrate proteins.</text>
</comment>
<dbReference type="GO" id="GO:0005829">
    <property type="term" value="C:cytosol"/>
    <property type="evidence" value="ECO:0007669"/>
    <property type="project" value="UniProtKB-SubCell"/>
</dbReference>
<feature type="domain" description="RING-type" evidence="23">
    <location>
        <begin position="207"/>
        <end position="418"/>
    </location>
</feature>
<dbReference type="Proteomes" id="UP000192578">
    <property type="component" value="Unassembled WGS sequence"/>
</dbReference>
<keyword evidence="9 19" id="KW-0479">Metal-binding</keyword>
<dbReference type="InterPro" id="IPR002867">
    <property type="entry name" value="IBR_dom"/>
</dbReference>
<evidence type="ECO:0000256" key="2">
    <source>
        <dbReference type="ARBA" id="ARBA00004173"/>
    </source>
</evidence>
<dbReference type="AlphaFoldDB" id="A0A9X6ND10"/>
<organism evidence="24 25">
    <name type="scientific">Hypsibius exemplaris</name>
    <name type="common">Freshwater tardigrade</name>
    <dbReference type="NCBI Taxonomy" id="2072580"/>
    <lineage>
        <taxon>Eukaryota</taxon>
        <taxon>Metazoa</taxon>
        <taxon>Ecdysozoa</taxon>
        <taxon>Tardigrada</taxon>
        <taxon>Eutardigrada</taxon>
        <taxon>Parachela</taxon>
        <taxon>Hypsibioidea</taxon>
        <taxon>Hypsibiidae</taxon>
        <taxon>Hypsibius</taxon>
    </lineage>
</organism>
<comment type="subcellular location">
    <subcellularLocation>
        <location evidence="3">Cytoplasm</location>
        <location evidence="3">Cytosol</location>
    </subcellularLocation>
    <subcellularLocation>
        <location evidence="2 19">Mitochondrion</location>
    </subcellularLocation>
</comment>
<dbReference type="InterPro" id="IPR029071">
    <property type="entry name" value="Ubiquitin-like_domsf"/>
</dbReference>
<evidence type="ECO:0000256" key="21">
    <source>
        <dbReference type="SAM" id="MobiDB-lite"/>
    </source>
</evidence>
<dbReference type="OrthoDB" id="1431934at2759"/>
<evidence type="ECO:0000256" key="18">
    <source>
        <dbReference type="ARBA" id="ARBA00029536"/>
    </source>
</evidence>
<feature type="region of interest" description="Disordered" evidence="21">
    <location>
        <begin position="70"/>
        <end position="98"/>
    </location>
</feature>
<dbReference type="SUPFAM" id="SSF57850">
    <property type="entry name" value="RING/U-box"/>
    <property type="match status" value="1"/>
</dbReference>
<dbReference type="InterPro" id="IPR003977">
    <property type="entry name" value="Parkin"/>
</dbReference>
<dbReference type="Pfam" id="PF00240">
    <property type="entry name" value="ubiquitin"/>
    <property type="match status" value="1"/>
</dbReference>
<dbReference type="InterPro" id="IPR054694">
    <property type="entry name" value="Parkin-like_IBR"/>
</dbReference>
<keyword evidence="11" id="KW-0863">Zinc-finger</keyword>
<comment type="pathway">
    <text evidence="4 19">Protein modification; protein ubiquitination.</text>
</comment>
<keyword evidence="8" id="KW-0808">Transferase</keyword>
<dbReference type="Pfam" id="PF17978">
    <property type="entry name" value="zf-RING_14"/>
    <property type="match status" value="1"/>
</dbReference>
<dbReference type="GO" id="GO:0006914">
    <property type="term" value="P:autophagy"/>
    <property type="evidence" value="ECO:0007669"/>
    <property type="project" value="UniProtKB-UniRule"/>
</dbReference>
<accession>A0A9X6ND10</accession>
<dbReference type="SUPFAM" id="SSF54236">
    <property type="entry name" value="Ubiquitin-like"/>
    <property type="match status" value="1"/>
</dbReference>
<feature type="active site" evidence="20">
    <location>
        <position position="387"/>
    </location>
</feature>
<dbReference type="Gene3D" id="1.20.120.1750">
    <property type="match status" value="1"/>
</dbReference>
<keyword evidence="14 19" id="KW-0832">Ubl conjugation</keyword>
<evidence type="ECO:0000256" key="17">
    <source>
        <dbReference type="ARBA" id="ARBA00029442"/>
    </source>
</evidence>
<dbReference type="InterPro" id="IPR041565">
    <property type="entry name" value="Parkin_Znf-RING"/>
</dbReference>
<keyword evidence="12 19" id="KW-0833">Ubl conjugation pathway</keyword>
<evidence type="ECO:0000256" key="19">
    <source>
        <dbReference type="PIRNR" id="PIRNR037880"/>
    </source>
</evidence>
<dbReference type="CDD" id="cd20357">
    <property type="entry name" value="Rcat_RBR_parkin"/>
    <property type="match status" value="1"/>
</dbReference>
<evidence type="ECO:0000256" key="20">
    <source>
        <dbReference type="PIRSR" id="PIRSR037880-1"/>
    </source>
</evidence>
<comment type="caution">
    <text evidence="24">The sequence shown here is derived from an EMBL/GenBank/DDBJ whole genome shotgun (WGS) entry which is preliminary data.</text>
</comment>
<protein>
    <recommendedName>
        <fullName evidence="18 19">E3 ubiquitin-protein ligase parkin</fullName>
        <ecNumber evidence="5 19">2.3.2.31</ecNumber>
    </recommendedName>
</protein>
<dbReference type="InterPro" id="IPR041170">
    <property type="entry name" value="Znf-RING_14"/>
</dbReference>
<dbReference type="PROSITE" id="PS50053">
    <property type="entry name" value="UBIQUITIN_2"/>
    <property type="match status" value="1"/>
</dbReference>
<dbReference type="InterPro" id="IPR000626">
    <property type="entry name" value="Ubiquitin-like_dom"/>
</dbReference>
<evidence type="ECO:0000256" key="11">
    <source>
        <dbReference type="ARBA" id="ARBA00022771"/>
    </source>
</evidence>
<evidence type="ECO:0000313" key="25">
    <source>
        <dbReference type="Proteomes" id="UP000192578"/>
    </source>
</evidence>
<evidence type="ECO:0000259" key="23">
    <source>
        <dbReference type="PROSITE" id="PS51873"/>
    </source>
</evidence>
<evidence type="ECO:0000256" key="13">
    <source>
        <dbReference type="ARBA" id="ARBA00022833"/>
    </source>
</evidence>
<dbReference type="Pfam" id="PF22605">
    <property type="entry name" value="IBR_2"/>
    <property type="match status" value="1"/>
</dbReference>
<keyword evidence="6" id="KW-0963">Cytoplasm</keyword>
<evidence type="ECO:0000256" key="14">
    <source>
        <dbReference type="ARBA" id="ARBA00022843"/>
    </source>
</evidence>
<dbReference type="PROSITE" id="PS51873">
    <property type="entry name" value="TRIAD"/>
    <property type="match status" value="1"/>
</dbReference>
<dbReference type="InterPro" id="IPR047536">
    <property type="entry name" value="Rcat_RBR_parkin"/>
</dbReference>
<dbReference type="GO" id="GO:0061630">
    <property type="term" value="F:ubiquitin protein ligase activity"/>
    <property type="evidence" value="ECO:0007669"/>
    <property type="project" value="UniProtKB-EC"/>
</dbReference>
<dbReference type="PRINTS" id="PR01475">
    <property type="entry name" value="PARKIN"/>
</dbReference>
<evidence type="ECO:0000256" key="12">
    <source>
        <dbReference type="ARBA" id="ARBA00022786"/>
    </source>
</evidence>
<keyword evidence="13 19" id="KW-0862">Zinc</keyword>
<sequence length="418" mass="46415">MLEMQIPPSTTVRQLKDQLLLSMNAGLTSQEKDLNTKNLAIIFAGKALQDDHSLQECLIRDATILHVARSREDSSTPTHDTQQESLLPGVSTSKSDTESDHLIVTREQAASLQCAFYGYCRESCSDVTAVLLRFACDKCGGFVFVVDPITELDTWEDILDGGKVHGVCYKDDCDGTDANLIFKCAAHQSRGQSDRMHYLRQIKLNLMDIACTTCGDVKTPVITFSCDPSHIMCLSCFQQYCAHLLAERRFTWVANLGSTARCPFGCADGLIVDPHHFYVLGRRLYENYKDFAAEECFLRSGGTYCSTCGAPFVDESSNFFTTCPNGHRFCRKCGDIAHAGECDALPPPEQLAVSEKARENAHSRQTILSTTKPCPGCAAPIERNGGCMHVICARCKKEFCWICQTDWGIDCMSRHWFA</sequence>
<evidence type="ECO:0000256" key="16">
    <source>
        <dbReference type="ARBA" id="ARBA00023128"/>
    </source>
</evidence>
<dbReference type="PANTHER" id="PTHR11685">
    <property type="entry name" value="RBR FAMILY RING FINGER AND IBR DOMAIN-CONTAINING"/>
    <property type="match status" value="1"/>
</dbReference>
<gene>
    <name evidence="24" type="ORF">BV898_15469</name>
</gene>
<evidence type="ECO:0000256" key="3">
    <source>
        <dbReference type="ARBA" id="ARBA00004514"/>
    </source>
</evidence>
<name>A0A9X6ND10_HYPEX</name>